<evidence type="ECO:0000313" key="3">
    <source>
        <dbReference type="Proteomes" id="UP000639338"/>
    </source>
</evidence>
<dbReference type="SMART" id="SM00696">
    <property type="entry name" value="DM9"/>
    <property type="match status" value="1"/>
</dbReference>
<dbReference type="Pfam" id="PF11901">
    <property type="entry name" value="DM9"/>
    <property type="match status" value="1"/>
</dbReference>
<evidence type="ECO:0000256" key="1">
    <source>
        <dbReference type="SAM" id="Phobius"/>
    </source>
</evidence>
<evidence type="ECO:0000313" key="2">
    <source>
        <dbReference type="EMBL" id="KAF7988533.1"/>
    </source>
</evidence>
<sequence length="203" mass="23594">MKKLYFQLIQIFILTIPSIFYYQLVQYIKNDYLKISQKRDLSAEYHVPSPDYLWIDNNKECYECFYNDIFNNEYFLIHVGTDIVARTCDSSNVLPGKAQCDGGNGHIWVGINNGEVRKDKFQMLLMNKNTNYYWVSASNGHIPSNALKGGKKNSETLYIGRTYYDNYLVPGRIVPSEGKIFITMGGQEISFHIYEILVYDKNN</sequence>
<dbReference type="AlphaFoldDB" id="A0A835CNV9"/>
<keyword evidence="1" id="KW-0472">Membrane</keyword>
<gene>
    <name evidence="2" type="ORF">HCN44_001106</name>
</gene>
<keyword evidence="1" id="KW-0812">Transmembrane</keyword>
<dbReference type="EMBL" id="JACMRX010000005">
    <property type="protein sequence ID" value="KAF7988533.1"/>
    <property type="molecule type" value="Genomic_DNA"/>
</dbReference>
<keyword evidence="3" id="KW-1185">Reference proteome</keyword>
<protein>
    <submittedName>
        <fullName evidence="2">Uncharacterized protein</fullName>
    </submittedName>
</protein>
<reference evidence="2 3" key="1">
    <citation type="submission" date="2020-08" db="EMBL/GenBank/DDBJ databases">
        <title>Aphidius gifuensis genome sequencing and assembly.</title>
        <authorList>
            <person name="Du Z."/>
        </authorList>
    </citation>
    <scope>NUCLEOTIDE SEQUENCE [LARGE SCALE GENOMIC DNA]</scope>
    <source>
        <strain evidence="2">YNYX2018</strain>
        <tissue evidence="2">Adults</tissue>
    </source>
</reference>
<comment type="caution">
    <text evidence="2">The sequence shown here is derived from an EMBL/GenBank/DDBJ whole genome shotgun (WGS) entry which is preliminary data.</text>
</comment>
<proteinExistence type="predicted"/>
<dbReference type="Proteomes" id="UP000639338">
    <property type="component" value="Unassembled WGS sequence"/>
</dbReference>
<feature type="transmembrane region" description="Helical" evidence="1">
    <location>
        <begin position="6"/>
        <end position="25"/>
    </location>
</feature>
<accession>A0A835CNV9</accession>
<organism evidence="2 3">
    <name type="scientific">Aphidius gifuensis</name>
    <name type="common">Parasitoid wasp</name>
    <dbReference type="NCBI Taxonomy" id="684658"/>
    <lineage>
        <taxon>Eukaryota</taxon>
        <taxon>Metazoa</taxon>
        <taxon>Ecdysozoa</taxon>
        <taxon>Arthropoda</taxon>
        <taxon>Hexapoda</taxon>
        <taxon>Insecta</taxon>
        <taxon>Pterygota</taxon>
        <taxon>Neoptera</taxon>
        <taxon>Endopterygota</taxon>
        <taxon>Hymenoptera</taxon>
        <taxon>Apocrita</taxon>
        <taxon>Ichneumonoidea</taxon>
        <taxon>Braconidae</taxon>
        <taxon>Aphidiinae</taxon>
        <taxon>Aphidius</taxon>
    </lineage>
</organism>
<dbReference type="PANTHER" id="PTHR31649:SF1">
    <property type="entry name" value="FARNESOIC ACID O-METHYL TRANSFERASE DOMAIN-CONTAINING PROTEIN"/>
    <property type="match status" value="1"/>
</dbReference>
<dbReference type="OrthoDB" id="2142040at2759"/>
<name>A0A835CNV9_APHGI</name>
<keyword evidence="1" id="KW-1133">Transmembrane helix</keyword>
<dbReference type="PANTHER" id="PTHR31649">
    <property type="entry name" value="AGAP009604-PA"/>
    <property type="match status" value="1"/>
</dbReference>
<dbReference type="InterPro" id="IPR006616">
    <property type="entry name" value="DM9_repeat"/>
</dbReference>